<name>A0A4D4J9Z3_9PSEU</name>
<feature type="signal peptide" evidence="1">
    <location>
        <begin position="1"/>
        <end position="23"/>
    </location>
</feature>
<dbReference type="EMBL" id="BJFL01000024">
    <property type="protein sequence ID" value="GDY32384.1"/>
    <property type="molecule type" value="Genomic_DNA"/>
</dbReference>
<dbReference type="PROSITE" id="PS51257">
    <property type="entry name" value="PROKAR_LIPOPROTEIN"/>
    <property type="match status" value="1"/>
</dbReference>
<organism evidence="2 3">
    <name type="scientific">Gandjariella thermophila</name>
    <dbReference type="NCBI Taxonomy" id="1931992"/>
    <lineage>
        <taxon>Bacteria</taxon>
        <taxon>Bacillati</taxon>
        <taxon>Actinomycetota</taxon>
        <taxon>Actinomycetes</taxon>
        <taxon>Pseudonocardiales</taxon>
        <taxon>Pseudonocardiaceae</taxon>
        <taxon>Gandjariella</taxon>
    </lineage>
</organism>
<reference evidence="3" key="1">
    <citation type="submission" date="2019-04" db="EMBL/GenBank/DDBJ databases">
        <title>Draft genome sequence of Pseudonocardiaceae bacterium SL3-2-4.</title>
        <authorList>
            <person name="Ningsih F."/>
            <person name="Yokota A."/>
            <person name="Sakai Y."/>
            <person name="Nanatani K."/>
            <person name="Yabe S."/>
            <person name="Oetari A."/>
            <person name="Sjamsuridzal W."/>
        </authorList>
    </citation>
    <scope>NUCLEOTIDE SEQUENCE [LARGE SCALE GENOMIC DNA]</scope>
    <source>
        <strain evidence="3">SL3-2-4</strain>
    </source>
</reference>
<evidence type="ECO:0000313" key="3">
    <source>
        <dbReference type="Proteomes" id="UP000298860"/>
    </source>
</evidence>
<dbReference type="Pfam" id="PF04228">
    <property type="entry name" value="Zn_peptidase"/>
    <property type="match status" value="1"/>
</dbReference>
<dbReference type="GO" id="GO:0004177">
    <property type="term" value="F:aminopeptidase activity"/>
    <property type="evidence" value="ECO:0007669"/>
    <property type="project" value="UniProtKB-KW"/>
</dbReference>
<comment type="caution">
    <text evidence="2">The sequence shown here is derived from an EMBL/GenBank/DDBJ whole genome shotgun (WGS) entry which is preliminary data.</text>
</comment>
<proteinExistence type="predicted"/>
<keyword evidence="3" id="KW-1185">Reference proteome</keyword>
<dbReference type="Proteomes" id="UP000298860">
    <property type="component" value="Unassembled WGS sequence"/>
</dbReference>
<keyword evidence="2" id="KW-0378">Hydrolase</keyword>
<keyword evidence="2" id="KW-0645">Protease</keyword>
<protein>
    <submittedName>
        <fullName evidence="2">Aminopeptidase</fullName>
    </submittedName>
</protein>
<dbReference type="InterPro" id="IPR007343">
    <property type="entry name" value="Uncharacterised_pept_Zn_put"/>
</dbReference>
<evidence type="ECO:0000313" key="2">
    <source>
        <dbReference type="EMBL" id="GDY32384.1"/>
    </source>
</evidence>
<keyword evidence="1" id="KW-0732">Signal</keyword>
<gene>
    <name evidence="2" type="ORF">GTS_40170</name>
</gene>
<sequence>MRTAPFRPVAMVATTLVVGLVAACGTTVTGHPTASTTVAVRTVDPVFVRGTDGGTADRLAATVLTDLQGYWRQTYPRVFGRPWQDVAGGVYSVDSGDAAAKPPPCADRAAEVQGNAFYCPAADAIAWDRAALLPVLRERFGDAGVVLVLAHEMGHAVQHRAGLSIEELRDHPDRYPMILVETMADCYAGAVVRWVTDGHAPDLRMGPRDLDAALSTLVTFRDPVGTTASDMASHGDAFDRVGAFQDGYQRGPDLCAGMTVQNRRFTQQEVTEPGARTNGGNLPLDQLLAAMGPDLAGYFGGVVAGLGRRWAPPRVQPTGAEPGCGGDQGPAAFCPAQGAIDVDIAGAVPRLHRQIGDYAVGTLVASRFGLAALAAVGRPVDGEDAGRGAVCLAGAYTGTLLARRNGFALSPGDLDKAVELLLGYDFAARDVHGHPVPTGYQRVAAFRAGFQGGARSCGLG</sequence>
<dbReference type="SUPFAM" id="SSF55486">
    <property type="entry name" value="Metalloproteases ('zincins'), catalytic domain"/>
    <property type="match status" value="1"/>
</dbReference>
<accession>A0A4D4J9Z3</accession>
<dbReference type="AlphaFoldDB" id="A0A4D4J9Z3"/>
<keyword evidence="2" id="KW-0031">Aminopeptidase</keyword>
<evidence type="ECO:0000256" key="1">
    <source>
        <dbReference type="SAM" id="SignalP"/>
    </source>
</evidence>
<feature type="chain" id="PRO_5038970212" evidence="1">
    <location>
        <begin position="24"/>
        <end position="460"/>
    </location>
</feature>